<evidence type="ECO:0000313" key="3">
    <source>
        <dbReference type="Proteomes" id="UP001597294"/>
    </source>
</evidence>
<feature type="transmembrane region" description="Helical" evidence="1">
    <location>
        <begin position="112"/>
        <end position="130"/>
    </location>
</feature>
<keyword evidence="1" id="KW-1133">Transmembrane helix</keyword>
<sequence>MSQPEFTGETKVEKSGLRRICLMGLGWVCIFLGVIGIVLPLLPTTPFLLVALWAFSRSSIRFHNWLYTHKYLGPMVQDWNKFRVIPMKAKILAVTMMSASLALVTYKGILPLWGLILVGLSLSCVAFFIIKCPSLRPDKVPE</sequence>
<organism evidence="2 3">
    <name type="scientific">Kiloniella antarctica</name>
    <dbReference type="NCBI Taxonomy" id="1550907"/>
    <lineage>
        <taxon>Bacteria</taxon>
        <taxon>Pseudomonadati</taxon>
        <taxon>Pseudomonadota</taxon>
        <taxon>Alphaproteobacteria</taxon>
        <taxon>Rhodospirillales</taxon>
        <taxon>Kiloniellaceae</taxon>
        <taxon>Kiloniella</taxon>
    </lineage>
</organism>
<evidence type="ECO:0000256" key="1">
    <source>
        <dbReference type="SAM" id="Phobius"/>
    </source>
</evidence>
<keyword evidence="1" id="KW-0472">Membrane</keyword>
<dbReference type="RefSeq" id="WP_380254749.1">
    <property type="nucleotide sequence ID" value="NZ_JBHUII010000013.1"/>
</dbReference>
<proteinExistence type="predicted"/>
<dbReference type="EMBL" id="JBHUII010000013">
    <property type="protein sequence ID" value="MFD2207772.1"/>
    <property type="molecule type" value="Genomic_DNA"/>
</dbReference>
<dbReference type="InterPro" id="IPR007401">
    <property type="entry name" value="DUF454"/>
</dbReference>
<reference evidence="3" key="1">
    <citation type="journal article" date="2019" name="Int. J. Syst. Evol. Microbiol.">
        <title>The Global Catalogue of Microorganisms (GCM) 10K type strain sequencing project: providing services to taxonomists for standard genome sequencing and annotation.</title>
        <authorList>
            <consortium name="The Broad Institute Genomics Platform"/>
            <consortium name="The Broad Institute Genome Sequencing Center for Infectious Disease"/>
            <person name="Wu L."/>
            <person name="Ma J."/>
        </authorList>
    </citation>
    <scope>NUCLEOTIDE SEQUENCE [LARGE SCALE GENOMIC DNA]</scope>
    <source>
        <strain evidence="3">CGMCC 4.7192</strain>
    </source>
</reference>
<dbReference type="PIRSF" id="PIRSF016789">
    <property type="entry name" value="DUF454"/>
    <property type="match status" value="1"/>
</dbReference>
<keyword evidence="3" id="KW-1185">Reference proteome</keyword>
<dbReference type="PANTHER" id="PTHR35813">
    <property type="entry name" value="INNER MEMBRANE PROTEIN YBAN"/>
    <property type="match status" value="1"/>
</dbReference>
<comment type="caution">
    <text evidence="2">The sequence shown here is derived from an EMBL/GenBank/DDBJ whole genome shotgun (WGS) entry which is preliminary data.</text>
</comment>
<keyword evidence="1" id="KW-0812">Transmembrane</keyword>
<feature type="transmembrane region" description="Helical" evidence="1">
    <location>
        <begin position="20"/>
        <end position="41"/>
    </location>
</feature>
<gene>
    <name evidence="2" type="ORF">ACFSKO_19330</name>
</gene>
<accession>A0ABW5BP98</accession>
<dbReference type="PANTHER" id="PTHR35813:SF1">
    <property type="entry name" value="INNER MEMBRANE PROTEIN YBAN"/>
    <property type="match status" value="1"/>
</dbReference>
<evidence type="ECO:0000313" key="2">
    <source>
        <dbReference type="EMBL" id="MFD2207772.1"/>
    </source>
</evidence>
<dbReference type="Proteomes" id="UP001597294">
    <property type="component" value="Unassembled WGS sequence"/>
</dbReference>
<name>A0ABW5BP98_9PROT</name>
<protein>
    <submittedName>
        <fullName evidence="2">YbaN family protein</fullName>
    </submittedName>
</protein>
<dbReference type="Pfam" id="PF04304">
    <property type="entry name" value="DUF454"/>
    <property type="match status" value="1"/>
</dbReference>